<sequence length="33" mass="3836">MSDLSNKLFSKGRRLLKSYSIVKADIKVQHMIK</sequence>
<proteinExistence type="predicted"/>
<name>A0A382XGK2_9ZZZZ</name>
<protein>
    <submittedName>
        <fullName evidence="1">Uncharacterized protein</fullName>
    </submittedName>
</protein>
<evidence type="ECO:0000313" key="1">
    <source>
        <dbReference type="EMBL" id="SVD69541.1"/>
    </source>
</evidence>
<dbReference type="EMBL" id="UINC01167182">
    <property type="protein sequence ID" value="SVD69541.1"/>
    <property type="molecule type" value="Genomic_DNA"/>
</dbReference>
<organism evidence="1">
    <name type="scientific">marine metagenome</name>
    <dbReference type="NCBI Taxonomy" id="408172"/>
    <lineage>
        <taxon>unclassified sequences</taxon>
        <taxon>metagenomes</taxon>
        <taxon>ecological metagenomes</taxon>
    </lineage>
</organism>
<accession>A0A382XGK2</accession>
<gene>
    <name evidence="1" type="ORF">METZ01_LOCUS422395</name>
</gene>
<reference evidence="1" key="1">
    <citation type="submission" date="2018-05" db="EMBL/GenBank/DDBJ databases">
        <authorList>
            <person name="Lanie J.A."/>
            <person name="Ng W.-L."/>
            <person name="Kazmierczak K.M."/>
            <person name="Andrzejewski T.M."/>
            <person name="Davidsen T.M."/>
            <person name="Wayne K.J."/>
            <person name="Tettelin H."/>
            <person name="Glass J.I."/>
            <person name="Rusch D."/>
            <person name="Podicherti R."/>
            <person name="Tsui H.-C.T."/>
            <person name="Winkler M.E."/>
        </authorList>
    </citation>
    <scope>NUCLEOTIDE SEQUENCE</scope>
</reference>
<dbReference type="AlphaFoldDB" id="A0A382XGK2"/>